<dbReference type="Pfam" id="PF14833">
    <property type="entry name" value="NAD_binding_11"/>
    <property type="match status" value="1"/>
</dbReference>
<dbReference type="InterPro" id="IPR029154">
    <property type="entry name" value="HIBADH-like_NADP-bd"/>
</dbReference>
<dbReference type="InterPro" id="IPR013328">
    <property type="entry name" value="6PGD_dom2"/>
</dbReference>
<evidence type="ECO:0000313" key="4">
    <source>
        <dbReference type="Proteomes" id="UP001489902"/>
    </source>
</evidence>
<dbReference type="InterPro" id="IPR051265">
    <property type="entry name" value="HIBADH-related_NP60_sf"/>
</dbReference>
<proteinExistence type="inferred from homology"/>
<comment type="similarity">
    <text evidence="1">Belongs to the HIBADH-related family. NP60 subfamily.</text>
</comment>
<name>A0ABZ2XAQ0_9HYPO</name>
<dbReference type="PANTHER" id="PTHR43580">
    <property type="entry name" value="OXIDOREDUCTASE GLYR1-RELATED"/>
    <property type="match status" value="1"/>
</dbReference>
<dbReference type="PANTHER" id="PTHR43580:SF8">
    <property type="entry name" value="6-PHOSPHOGLUCONATE DEHYDROGENASE NADP-BINDING DOMAIN-CONTAINING PROTEIN-RELATED"/>
    <property type="match status" value="1"/>
</dbReference>
<dbReference type="InterPro" id="IPR008927">
    <property type="entry name" value="6-PGluconate_DH-like_C_sf"/>
</dbReference>
<dbReference type="EMBL" id="CP151266">
    <property type="protein sequence ID" value="WZH50209.1"/>
    <property type="molecule type" value="Genomic_DNA"/>
</dbReference>
<keyword evidence="4" id="KW-1185">Reference proteome</keyword>
<feature type="domain" description="3-hydroxyisobutyrate dehydrogenase-like NAD-binding" evidence="2">
    <location>
        <begin position="44"/>
        <end position="155"/>
    </location>
</feature>
<dbReference type="Proteomes" id="UP001489902">
    <property type="component" value="Chromosome 7"/>
</dbReference>
<protein>
    <submittedName>
        <fullName evidence="3">6-phosphogluconate dehydrogenase family protein</fullName>
    </submittedName>
</protein>
<dbReference type="SUPFAM" id="SSF48179">
    <property type="entry name" value="6-phosphogluconate dehydrogenase C-terminal domain-like"/>
    <property type="match status" value="1"/>
</dbReference>
<organism evidence="3 4">
    <name type="scientific">Fusarium acuminatum</name>
    <dbReference type="NCBI Taxonomy" id="5515"/>
    <lineage>
        <taxon>Eukaryota</taxon>
        <taxon>Fungi</taxon>
        <taxon>Dikarya</taxon>
        <taxon>Ascomycota</taxon>
        <taxon>Pezizomycotina</taxon>
        <taxon>Sordariomycetes</taxon>
        <taxon>Hypocreomycetidae</taxon>
        <taxon>Hypocreales</taxon>
        <taxon>Nectriaceae</taxon>
        <taxon>Fusarium</taxon>
        <taxon>Fusarium tricinctum species complex</taxon>
    </lineage>
</organism>
<evidence type="ECO:0000259" key="2">
    <source>
        <dbReference type="Pfam" id="PF14833"/>
    </source>
</evidence>
<sequence length="175" mass="18798">MAGPSWAIKTLRPFIIDVMGRSIIDMGEDVRKSALLKIAGPLRNIFVIGFQELMAEGHVFAEKTGLGTYQMEEFIGLMFGPVLESYSKRATTGAFAPPLDTPPGFAITLAVKDVGHAVSLAHEHGTSLPTLETALSRMGAAREYAGDCLDSSAVYGTARLEAGLPFWTHNSRQGN</sequence>
<accession>A0ABZ2XAQ0</accession>
<evidence type="ECO:0000313" key="3">
    <source>
        <dbReference type="EMBL" id="WZH50209.1"/>
    </source>
</evidence>
<dbReference type="Gene3D" id="1.10.1040.10">
    <property type="entry name" value="N-(1-d-carboxylethyl)-l-norvaline Dehydrogenase, domain 2"/>
    <property type="match status" value="1"/>
</dbReference>
<reference evidence="3 4" key="1">
    <citation type="submission" date="2024-04" db="EMBL/GenBank/DDBJ databases">
        <title>Complete genome sequence of Fusarium acuminatum.</title>
        <authorList>
            <person name="Lan B."/>
        </authorList>
    </citation>
    <scope>NUCLEOTIDE SEQUENCE [LARGE SCALE GENOMIC DNA]</scope>
    <source>
        <strain evidence="3">1A</strain>
    </source>
</reference>
<gene>
    <name evidence="3" type="ORF">QYS62_011453</name>
</gene>
<evidence type="ECO:0000256" key="1">
    <source>
        <dbReference type="ARBA" id="ARBA00007598"/>
    </source>
</evidence>